<dbReference type="OrthoDB" id="770653at2"/>
<proteinExistence type="predicted"/>
<name>A0A1I6NS79_9FLAO</name>
<evidence type="ECO:0000313" key="2">
    <source>
        <dbReference type="Proteomes" id="UP000199312"/>
    </source>
</evidence>
<protein>
    <submittedName>
        <fullName evidence="1">Uncharacterized protein</fullName>
    </submittedName>
</protein>
<evidence type="ECO:0000313" key="1">
    <source>
        <dbReference type="EMBL" id="SFS30783.1"/>
    </source>
</evidence>
<sequence length="142" mass="15620">MAGINGLKALFKGAQFREVFEQFEEQTNNKFLEILQYLGEKFVNEARSNDTYKDRTGNLRSSIGYIILKDGKIIESNFSGKKVGKNKGAEIANEIKTEYPDGYVLIGVAGMNYAAAVEAKGFDVITGAAPEVELLKSILSEI</sequence>
<dbReference type="Proteomes" id="UP000199312">
    <property type="component" value="Unassembled WGS sequence"/>
</dbReference>
<accession>A0A1I6NS79</accession>
<reference evidence="2" key="1">
    <citation type="submission" date="2016-10" db="EMBL/GenBank/DDBJ databases">
        <authorList>
            <person name="Varghese N."/>
            <person name="Submissions S."/>
        </authorList>
    </citation>
    <scope>NUCLEOTIDE SEQUENCE [LARGE SCALE GENOMIC DNA]</scope>
    <source>
        <strain evidence="2">DSM 24450</strain>
    </source>
</reference>
<dbReference type="AlphaFoldDB" id="A0A1I6NS79"/>
<dbReference type="RefSeq" id="WP_090222185.1">
    <property type="nucleotide sequence ID" value="NZ_FOZP01000001.1"/>
</dbReference>
<keyword evidence="2" id="KW-1185">Reference proteome</keyword>
<dbReference type="EMBL" id="FOZP01000001">
    <property type="protein sequence ID" value="SFS30783.1"/>
    <property type="molecule type" value="Genomic_DNA"/>
</dbReference>
<gene>
    <name evidence="1" type="ORF">SAMN04488006_0485</name>
</gene>
<dbReference type="STRING" id="593133.SAMN04488006_0485"/>
<organism evidence="1 2">
    <name type="scientific">Lutibacter maritimus</name>
    <dbReference type="NCBI Taxonomy" id="593133"/>
    <lineage>
        <taxon>Bacteria</taxon>
        <taxon>Pseudomonadati</taxon>
        <taxon>Bacteroidota</taxon>
        <taxon>Flavobacteriia</taxon>
        <taxon>Flavobacteriales</taxon>
        <taxon>Flavobacteriaceae</taxon>
        <taxon>Lutibacter</taxon>
    </lineage>
</organism>